<proteinExistence type="predicted"/>
<name>A0ABX1CMX7_9SPHN</name>
<reference evidence="2 3" key="1">
    <citation type="submission" date="2020-03" db="EMBL/GenBank/DDBJ databases">
        <authorList>
            <person name="Wang L."/>
            <person name="He N."/>
            <person name="Li Y."/>
            <person name="Fang Y."/>
            <person name="Zhang F."/>
        </authorList>
    </citation>
    <scope>NUCLEOTIDE SEQUENCE [LARGE SCALE GENOMIC DNA]</scope>
    <source>
        <strain evidence="2 3">36D10-4-7</strain>
    </source>
</reference>
<keyword evidence="3" id="KW-1185">Reference proteome</keyword>
<comment type="caution">
    <text evidence="2">The sequence shown here is derived from an EMBL/GenBank/DDBJ whole genome shotgun (WGS) entry which is preliminary data.</text>
</comment>
<dbReference type="EMBL" id="JAAVJH010000006">
    <property type="protein sequence ID" value="NJR79335.1"/>
    <property type="molecule type" value="Genomic_DNA"/>
</dbReference>
<organism evidence="2 3">
    <name type="scientific">Sphingomonas corticis</name>
    <dbReference type="NCBI Taxonomy" id="2722791"/>
    <lineage>
        <taxon>Bacteria</taxon>
        <taxon>Pseudomonadati</taxon>
        <taxon>Pseudomonadota</taxon>
        <taxon>Alphaproteobacteria</taxon>
        <taxon>Sphingomonadales</taxon>
        <taxon>Sphingomonadaceae</taxon>
        <taxon>Sphingomonas</taxon>
    </lineage>
</organism>
<dbReference type="RefSeq" id="WP_168134869.1">
    <property type="nucleotide sequence ID" value="NZ_JAAVJH010000006.1"/>
</dbReference>
<keyword evidence="1" id="KW-1133">Transmembrane helix</keyword>
<dbReference type="Proteomes" id="UP000732399">
    <property type="component" value="Unassembled WGS sequence"/>
</dbReference>
<evidence type="ECO:0000256" key="1">
    <source>
        <dbReference type="SAM" id="Phobius"/>
    </source>
</evidence>
<sequence>MKRLGNAAEDGDNNRQKDNRMIGILVLLLLAALAGVVYPYIPGAKRWQFGLGALAAFLGIGIAAPNGAKPTNVPAAAAPTATPATPSKPFLTIEPRALDAHRVELSIGTNVPTPIKVSTSIDLHGQKGTDTYVGYSEFVTLTAATTKVVLDTAKADKPLPASTYDATVSFFPKWGAEGNPAAAGVPELHAERQFRLSASGGSVADTQQRDERRRWIMENVIVGTPFNRAAFEQRLGRAERGPSELNLHDAFYYPGPGMTLLVNQVTHKVATWKDGNAIPAPNATRADFASRGLTWPLTVDRGWLGCAGDAVWFEAPDLTVYAVNGAAARQYRDIKPIWAENQQMIRELRAAGAKGGPTLRINIGDLIQEGRKLCG</sequence>
<accession>A0ABX1CMX7</accession>
<protein>
    <submittedName>
        <fullName evidence="2">Uncharacterized protein</fullName>
    </submittedName>
</protein>
<keyword evidence="1" id="KW-0472">Membrane</keyword>
<keyword evidence="1" id="KW-0812">Transmembrane</keyword>
<evidence type="ECO:0000313" key="2">
    <source>
        <dbReference type="EMBL" id="NJR79335.1"/>
    </source>
</evidence>
<evidence type="ECO:0000313" key="3">
    <source>
        <dbReference type="Proteomes" id="UP000732399"/>
    </source>
</evidence>
<gene>
    <name evidence="2" type="ORF">HBH26_12150</name>
</gene>
<feature type="transmembrane region" description="Helical" evidence="1">
    <location>
        <begin position="21"/>
        <end position="41"/>
    </location>
</feature>